<protein>
    <submittedName>
        <fullName evidence="1">Uncharacterized protein</fullName>
    </submittedName>
</protein>
<name>A0ACB7T3R1_HYAAI</name>
<organism evidence="1 2">
    <name type="scientific">Hyalomma asiaticum</name>
    <name type="common">Tick</name>
    <dbReference type="NCBI Taxonomy" id="266040"/>
    <lineage>
        <taxon>Eukaryota</taxon>
        <taxon>Metazoa</taxon>
        <taxon>Ecdysozoa</taxon>
        <taxon>Arthropoda</taxon>
        <taxon>Chelicerata</taxon>
        <taxon>Arachnida</taxon>
        <taxon>Acari</taxon>
        <taxon>Parasitiformes</taxon>
        <taxon>Ixodida</taxon>
        <taxon>Ixodoidea</taxon>
        <taxon>Ixodidae</taxon>
        <taxon>Hyalomminae</taxon>
        <taxon>Hyalomma</taxon>
    </lineage>
</organism>
<accession>A0ACB7T3R1</accession>
<dbReference type="EMBL" id="CM023491">
    <property type="protein sequence ID" value="KAH6941806.1"/>
    <property type="molecule type" value="Genomic_DNA"/>
</dbReference>
<evidence type="ECO:0000313" key="2">
    <source>
        <dbReference type="Proteomes" id="UP000821845"/>
    </source>
</evidence>
<proteinExistence type="predicted"/>
<keyword evidence="2" id="KW-1185">Reference proteome</keyword>
<evidence type="ECO:0000313" key="1">
    <source>
        <dbReference type="EMBL" id="KAH6941806.1"/>
    </source>
</evidence>
<gene>
    <name evidence="1" type="ORF">HPB50_023612</name>
</gene>
<reference evidence="1" key="1">
    <citation type="submission" date="2020-05" db="EMBL/GenBank/DDBJ databases">
        <title>Large-scale comparative analyses of tick genomes elucidate their genetic diversity and vector capacities.</title>
        <authorList>
            <person name="Jia N."/>
            <person name="Wang J."/>
            <person name="Shi W."/>
            <person name="Du L."/>
            <person name="Sun Y."/>
            <person name="Zhan W."/>
            <person name="Jiang J."/>
            <person name="Wang Q."/>
            <person name="Zhang B."/>
            <person name="Ji P."/>
            <person name="Sakyi L.B."/>
            <person name="Cui X."/>
            <person name="Yuan T."/>
            <person name="Jiang B."/>
            <person name="Yang W."/>
            <person name="Lam T.T.-Y."/>
            <person name="Chang Q."/>
            <person name="Ding S."/>
            <person name="Wang X."/>
            <person name="Zhu J."/>
            <person name="Ruan X."/>
            <person name="Zhao L."/>
            <person name="Wei J."/>
            <person name="Que T."/>
            <person name="Du C."/>
            <person name="Cheng J."/>
            <person name="Dai P."/>
            <person name="Han X."/>
            <person name="Huang E."/>
            <person name="Gao Y."/>
            <person name="Liu J."/>
            <person name="Shao H."/>
            <person name="Ye R."/>
            <person name="Li L."/>
            <person name="Wei W."/>
            <person name="Wang X."/>
            <person name="Wang C."/>
            <person name="Yang T."/>
            <person name="Huo Q."/>
            <person name="Li W."/>
            <person name="Guo W."/>
            <person name="Chen H."/>
            <person name="Zhou L."/>
            <person name="Ni X."/>
            <person name="Tian J."/>
            <person name="Zhou Y."/>
            <person name="Sheng Y."/>
            <person name="Liu T."/>
            <person name="Pan Y."/>
            <person name="Xia L."/>
            <person name="Li J."/>
            <person name="Zhao F."/>
            <person name="Cao W."/>
        </authorList>
    </citation>
    <scope>NUCLEOTIDE SEQUENCE</scope>
    <source>
        <strain evidence="1">Hyas-2018</strain>
    </source>
</reference>
<comment type="caution">
    <text evidence="1">The sequence shown here is derived from an EMBL/GenBank/DDBJ whole genome shotgun (WGS) entry which is preliminary data.</text>
</comment>
<dbReference type="Proteomes" id="UP000821845">
    <property type="component" value="Chromosome 11"/>
</dbReference>
<sequence>MRWLSSGGMTSSSTTAHALPVERGSEQLRLWSDVLPESGALSPIGRRSNRSVEEIATPDAWPMRGFLRKGSRKCGAGTVSVGLCARLSESWLASESVHCGRTHCVARRRRRQS</sequence>